<evidence type="ECO:0000256" key="5">
    <source>
        <dbReference type="ARBA" id="ARBA00023004"/>
    </source>
</evidence>
<evidence type="ECO:0000259" key="7">
    <source>
        <dbReference type="Pfam" id="PF04055"/>
    </source>
</evidence>
<dbReference type="InterPro" id="IPR007197">
    <property type="entry name" value="rSAM"/>
</dbReference>
<dbReference type="NCBIfam" id="TIGR04337">
    <property type="entry name" value="AmmeMemoSam_rS"/>
    <property type="match status" value="1"/>
</dbReference>
<gene>
    <name evidence="8" type="primary">amrS</name>
    <name evidence="8" type="ORF">N2K84_11520</name>
</gene>
<dbReference type="Proteomes" id="UP001163821">
    <property type="component" value="Unassembled WGS sequence"/>
</dbReference>
<dbReference type="GO" id="GO:0051539">
    <property type="term" value="F:4 iron, 4 sulfur cluster binding"/>
    <property type="evidence" value="ECO:0007669"/>
    <property type="project" value="UniProtKB-KW"/>
</dbReference>
<keyword evidence="5" id="KW-0408">Iron</keyword>
<dbReference type="PROSITE" id="PS51257">
    <property type="entry name" value="PROKAR_LIPOPROTEIN"/>
    <property type="match status" value="1"/>
</dbReference>
<dbReference type="SUPFAM" id="SSF102114">
    <property type="entry name" value="Radical SAM enzymes"/>
    <property type="match status" value="1"/>
</dbReference>
<dbReference type="PANTHER" id="PTHR30352">
    <property type="entry name" value="PYRUVATE FORMATE-LYASE-ACTIVATING ENZYME"/>
    <property type="match status" value="1"/>
</dbReference>
<dbReference type="RefSeq" id="WP_282591965.1">
    <property type="nucleotide sequence ID" value="NZ_JAPAAF010000015.1"/>
</dbReference>
<dbReference type="Gene3D" id="3.20.20.70">
    <property type="entry name" value="Aldolase class I"/>
    <property type="match status" value="1"/>
</dbReference>
<accession>A0AA42C5Y9</accession>
<evidence type="ECO:0000256" key="6">
    <source>
        <dbReference type="ARBA" id="ARBA00023014"/>
    </source>
</evidence>
<organism evidence="8 9">
    <name type="scientific">Gaoshiqia sediminis</name>
    <dbReference type="NCBI Taxonomy" id="2986998"/>
    <lineage>
        <taxon>Bacteria</taxon>
        <taxon>Pseudomonadati</taxon>
        <taxon>Bacteroidota</taxon>
        <taxon>Bacteroidia</taxon>
        <taxon>Marinilabiliales</taxon>
        <taxon>Prolixibacteraceae</taxon>
        <taxon>Gaoshiqia</taxon>
    </lineage>
</organism>
<dbReference type="PANTHER" id="PTHR30352:SF5">
    <property type="entry name" value="PYRUVATE FORMATE-LYASE 1-ACTIVATING ENZYME"/>
    <property type="match status" value="1"/>
</dbReference>
<dbReference type="GO" id="GO:0003824">
    <property type="term" value="F:catalytic activity"/>
    <property type="evidence" value="ECO:0007669"/>
    <property type="project" value="InterPro"/>
</dbReference>
<dbReference type="InterPro" id="IPR027596">
    <property type="entry name" value="AmmeMemoSam_rS"/>
</dbReference>
<dbReference type="CDD" id="cd01335">
    <property type="entry name" value="Radical_SAM"/>
    <property type="match status" value="1"/>
</dbReference>
<dbReference type="AlphaFoldDB" id="A0AA42C5Y9"/>
<dbReference type="SFLD" id="SFLDS00029">
    <property type="entry name" value="Radical_SAM"/>
    <property type="match status" value="1"/>
</dbReference>
<evidence type="ECO:0000313" key="9">
    <source>
        <dbReference type="Proteomes" id="UP001163821"/>
    </source>
</evidence>
<evidence type="ECO:0000256" key="4">
    <source>
        <dbReference type="ARBA" id="ARBA00022723"/>
    </source>
</evidence>
<dbReference type="InterPro" id="IPR013785">
    <property type="entry name" value="Aldolase_TIM"/>
</dbReference>
<comment type="caution">
    <text evidence="8">The sequence shown here is derived from an EMBL/GenBank/DDBJ whole genome shotgun (WGS) entry which is preliminary data.</text>
</comment>
<keyword evidence="9" id="KW-1185">Reference proteome</keyword>
<dbReference type="InterPro" id="IPR058240">
    <property type="entry name" value="rSAM_sf"/>
</dbReference>
<name>A0AA42C5Y9_9BACT</name>
<evidence type="ECO:0000256" key="2">
    <source>
        <dbReference type="ARBA" id="ARBA00022485"/>
    </source>
</evidence>
<keyword evidence="6" id="KW-0411">Iron-sulfur</keyword>
<evidence type="ECO:0000256" key="3">
    <source>
        <dbReference type="ARBA" id="ARBA00022691"/>
    </source>
</evidence>
<dbReference type="GO" id="GO:0046872">
    <property type="term" value="F:metal ion binding"/>
    <property type="evidence" value="ECO:0007669"/>
    <property type="project" value="UniProtKB-KW"/>
</dbReference>
<keyword evidence="3" id="KW-0949">S-adenosyl-L-methionine</keyword>
<dbReference type="EMBL" id="JAPAAF010000015">
    <property type="protein sequence ID" value="MCW0483363.1"/>
    <property type="molecule type" value="Genomic_DNA"/>
</dbReference>
<proteinExistence type="predicted"/>
<evidence type="ECO:0000313" key="8">
    <source>
        <dbReference type="EMBL" id="MCW0483363.1"/>
    </source>
</evidence>
<protein>
    <submittedName>
        <fullName evidence="8">AmmeMemoRadiSam system radical SAM enzyme</fullName>
    </submittedName>
</protein>
<dbReference type="Pfam" id="PF04055">
    <property type="entry name" value="Radical_SAM"/>
    <property type="match status" value="1"/>
</dbReference>
<sequence>MMDKRQFLKTAFWGTGGLACFQNPVASFASGAFVPVIKEAWVKEAMFYTTTPKGARCLICPNECTVKEGEAGDCRNRINRGGKLYSIAYGNPCAVHVDPIEKKPLLHFLPGSKAFSIATAGCNLACLNCQNWTISQKSPDETENVDLPPDKVVESCLANHCESVAYTYSEPVTFYEYMYDSAILARQAGLKNVLVSAGYINQEPLLKLCRVIDAANIDLKSFSNDIYLKLNAGTLQPILDTLITLKNEGVWLEITNLVVPSWTDDLEMIKKMCGWLLDNGFEQTPLHFSRFHPMYKLTQLPPTPVNILKSARDIALQEGLKHVYVGNVPGLGAENTVCPKCGRVVVERRGYSILQNDLVGGKCKSCGTAVAGVWNGE</sequence>
<dbReference type="InterPro" id="IPR034457">
    <property type="entry name" value="Organic_radical-activating"/>
</dbReference>
<keyword evidence="2" id="KW-0004">4Fe-4S</keyword>
<reference evidence="8" key="1">
    <citation type="submission" date="2022-10" db="EMBL/GenBank/DDBJ databases">
        <title>Gaoshiqiia sediminis gen. nov., sp. nov., isolated from coastal sediment.</title>
        <authorList>
            <person name="Yu W.X."/>
            <person name="Mu D.S."/>
            <person name="Du J.Z."/>
            <person name="Liang Y.Q."/>
        </authorList>
    </citation>
    <scope>NUCLEOTIDE SEQUENCE</scope>
    <source>
        <strain evidence="8">A06</strain>
    </source>
</reference>
<dbReference type="SFLD" id="SFLDG01101">
    <property type="entry name" value="Uncharacterised_Radical_SAM_Su"/>
    <property type="match status" value="1"/>
</dbReference>
<evidence type="ECO:0000256" key="1">
    <source>
        <dbReference type="ARBA" id="ARBA00001966"/>
    </source>
</evidence>
<comment type="cofactor">
    <cofactor evidence="1">
        <name>[4Fe-4S] cluster</name>
        <dbReference type="ChEBI" id="CHEBI:49883"/>
    </cofactor>
</comment>
<feature type="domain" description="Radical SAM core" evidence="7">
    <location>
        <begin position="118"/>
        <end position="269"/>
    </location>
</feature>
<keyword evidence="4" id="KW-0479">Metal-binding</keyword>